<dbReference type="SMART" id="SM00225">
    <property type="entry name" value="BTB"/>
    <property type="match status" value="1"/>
</dbReference>
<gene>
    <name evidence="5" type="ORF">MICPUCDRAFT_51595</name>
</gene>
<feature type="region of interest" description="Disordered" evidence="3">
    <location>
        <begin position="237"/>
        <end position="296"/>
    </location>
</feature>
<dbReference type="eggNOG" id="KOG1665">
    <property type="taxonomic scope" value="Eukaryota"/>
</dbReference>
<dbReference type="GO" id="GO:0051260">
    <property type="term" value="P:protein homooligomerization"/>
    <property type="evidence" value="ECO:0007669"/>
    <property type="project" value="InterPro"/>
</dbReference>
<evidence type="ECO:0000256" key="2">
    <source>
        <dbReference type="SAM" id="Coils"/>
    </source>
</evidence>
<reference evidence="5 6" key="1">
    <citation type="journal article" date="2009" name="Science">
        <title>Green evolution and dynamic adaptations revealed by genomes of the marine picoeukaryotes Micromonas.</title>
        <authorList>
            <person name="Worden A.Z."/>
            <person name="Lee J.H."/>
            <person name="Mock T."/>
            <person name="Rouze P."/>
            <person name="Simmons M.P."/>
            <person name="Aerts A.L."/>
            <person name="Allen A.E."/>
            <person name="Cuvelier M.L."/>
            <person name="Derelle E."/>
            <person name="Everett M.V."/>
            <person name="Foulon E."/>
            <person name="Grimwood J."/>
            <person name="Gundlach H."/>
            <person name="Henrissat B."/>
            <person name="Napoli C."/>
            <person name="McDonald S.M."/>
            <person name="Parker M.S."/>
            <person name="Rombauts S."/>
            <person name="Salamov A."/>
            <person name="Von Dassow P."/>
            <person name="Badger J.H."/>
            <person name="Coutinho P.M."/>
            <person name="Demir E."/>
            <person name="Dubchak I."/>
            <person name="Gentemann C."/>
            <person name="Eikrem W."/>
            <person name="Gready J.E."/>
            <person name="John U."/>
            <person name="Lanier W."/>
            <person name="Lindquist E.A."/>
            <person name="Lucas S."/>
            <person name="Mayer K.F."/>
            <person name="Moreau H."/>
            <person name="Not F."/>
            <person name="Otillar R."/>
            <person name="Panaud O."/>
            <person name="Pangilinan J."/>
            <person name="Paulsen I."/>
            <person name="Piegu B."/>
            <person name="Poliakov A."/>
            <person name="Robbens S."/>
            <person name="Schmutz J."/>
            <person name="Toulza E."/>
            <person name="Wyss T."/>
            <person name="Zelensky A."/>
            <person name="Zhou K."/>
            <person name="Armbrust E.V."/>
            <person name="Bhattacharya D."/>
            <person name="Goodenough U.W."/>
            <person name="Van de Peer Y."/>
            <person name="Grigoriev I.V."/>
        </authorList>
    </citation>
    <scope>NUCLEOTIDE SEQUENCE [LARGE SCALE GENOMIC DNA]</scope>
    <source>
        <strain evidence="5 6">CCMP1545</strain>
    </source>
</reference>
<dbReference type="Proteomes" id="UP000001876">
    <property type="component" value="Unassembled WGS sequence"/>
</dbReference>
<dbReference type="EMBL" id="GG663745">
    <property type="protein sequence ID" value="EEH53616.1"/>
    <property type="molecule type" value="Genomic_DNA"/>
</dbReference>
<dbReference type="OrthoDB" id="2414723at2759"/>
<dbReference type="InterPro" id="IPR011333">
    <property type="entry name" value="SKP1/BTB/POZ_sf"/>
</dbReference>
<dbReference type="SUPFAM" id="SSF54695">
    <property type="entry name" value="POZ domain"/>
    <property type="match status" value="1"/>
</dbReference>
<accession>C1N2N2</accession>
<evidence type="ECO:0000256" key="3">
    <source>
        <dbReference type="SAM" id="MobiDB-lite"/>
    </source>
</evidence>
<dbReference type="STRING" id="564608.C1N2N2"/>
<evidence type="ECO:0000313" key="6">
    <source>
        <dbReference type="Proteomes" id="UP000001876"/>
    </source>
</evidence>
<organism evidence="6">
    <name type="scientific">Micromonas pusilla (strain CCMP1545)</name>
    <name type="common">Picoplanktonic green alga</name>
    <dbReference type="NCBI Taxonomy" id="564608"/>
    <lineage>
        <taxon>Eukaryota</taxon>
        <taxon>Viridiplantae</taxon>
        <taxon>Chlorophyta</taxon>
        <taxon>Mamiellophyceae</taxon>
        <taxon>Mamiellales</taxon>
        <taxon>Mamiellaceae</taxon>
        <taxon>Micromonas</taxon>
    </lineage>
</organism>
<dbReference type="Gene3D" id="3.30.710.10">
    <property type="entry name" value="Potassium Channel Kv1.1, Chain A"/>
    <property type="match status" value="1"/>
</dbReference>
<evidence type="ECO:0000259" key="4">
    <source>
        <dbReference type="SMART" id="SM00225"/>
    </source>
</evidence>
<proteinExistence type="predicted"/>
<feature type="compositionally biased region" description="Basic and acidic residues" evidence="3">
    <location>
        <begin position="7"/>
        <end position="52"/>
    </location>
</feature>
<comment type="pathway">
    <text evidence="1">Protein modification; protein ubiquitination.</text>
</comment>
<protein>
    <submittedName>
        <fullName evidence="5">Predicted protein</fullName>
    </submittedName>
</protein>
<sequence length="419" mass="46581">MTRVKRARDIEPTRDDEGSDDHLENASDDETARDGDRAADGAPRADPEDVELARKRARAEEKRAYRNLERLEALIEERVKTLAEREAELVAVVNTTETHIAEKYAAHRARVERDVEITKGATQTQKKRVVLNVGGARFETSLDTLRNVPGSFLAAMFSGEYSMAPSDEDGSYFIDRDGTHFRHVLNFHRAFHEFALDPDLTRGQLAELAEEAKYYGILEQMMPAYAERRARVERGAGAGAGAGGKRRGAKGAKGARAHSRGAAATAIPGVSPDSSSDDDADAAAEDSDDARDGEVDLPPRELLTWKYVPCEPPFEPGELDARGRPLSKWHCQELPWRGGENDRGCASAILLPVFCIPFLKSTATYAPLSTLKRVLKGKFPRHPHLVNAHELFAPFTNKWTYSKKMEWAKLRKGETRFNV</sequence>
<feature type="compositionally biased region" description="Acidic residues" evidence="3">
    <location>
        <begin position="275"/>
        <end position="289"/>
    </location>
</feature>
<keyword evidence="6" id="KW-1185">Reference proteome</keyword>
<dbReference type="AlphaFoldDB" id="C1N2N2"/>
<feature type="compositionally biased region" description="Low complexity" evidence="3">
    <location>
        <begin position="260"/>
        <end position="274"/>
    </location>
</feature>
<dbReference type="GeneID" id="9687555"/>
<dbReference type="InterPro" id="IPR003131">
    <property type="entry name" value="T1-type_BTB"/>
</dbReference>
<feature type="compositionally biased region" description="Basic residues" evidence="3">
    <location>
        <begin position="244"/>
        <end position="259"/>
    </location>
</feature>
<dbReference type="PANTHER" id="PTHR14499">
    <property type="entry name" value="POTASSIUM CHANNEL TETRAMERIZATION DOMAIN-CONTAINING"/>
    <property type="match status" value="1"/>
</dbReference>
<feature type="region of interest" description="Disordered" evidence="3">
    <location>
        <begin position="1"/>
        <end position="52"/>
    </location>
</feature>
<feature type="domain" description="BTB" evidence="4">
    <location>
        <begin position="127"/>
        <end position="233"/>
    </location>
</feature>
<feature type="coiled-coil region" evidence="2">
    <location>
        <begin position="54"/>
        <end position="88"/>
    </location>
</feature>
<dbReference type="InterPro" id="IPR000210">
    <property type="entry name" value="BTB/POZ_dom"/>
</dbReference>
<evidence type="ECO:0000256" key="1">
    <source>
        <dbReference type="ARBA" id="ARBA00004906"/>
    </source>
</evidence>
<dbReference type="RefSeq" id="XP_003061904.1">
    <property type="nucleotide sequence ID" value="XM_003061858.1"/>
</dbReference>
<dbReference type="PANTHER" id="PTHR14499:SF145">
    <property type="entry name" value="POTASSIUM CHANNEL REGULATORY PROTEIN-LIKE"/>
    <property type="match status" value="1"/>
</dbReference>
<name>C1N2N2_MICPC</name>
<dbReference type="KEGG" id="mpp:MICPUCDRAFT_51595"/>
<dbReference type="CDD" id="cd18376">
    <property type="entry name" value="BTB_POZ_FIP2-like"/>
    <property type="match status" value="1"/>
</dbReference>
<keyword evidence="2" id="KW-0175">Coiled coil</keyword>
<evidence type="ECO:0000313" key="5">
    <source>
        <dbReference type="EMBL" id="EEH53616.1"/>
    </source>
</evidence>
<dbReference type="Pfam" id="PF02214">
    <property type="entry name" value="BTB_2"/>
    <property type="match status" value="1"/>
</dbReference>